<dbReference type="PRINTS" id="PR00080">
    <property type="entry name" value="SDRFAMILY"/>
</dbReference>
<keyword evidence="4" id="KW-1185">Reference proteome</keyword>
<proteinExistence type="inferred from homology"/>
<gene>
    <name evidence="3" type="ORF">SAMN06295987_108122</name>
</gene>
<evidence type="ECO:0000313" key="3">
    <source>
        <dbReference type="EMBL" id="SLK08770.1"/>
    </source>
</evidence>
<organism evidence="3 4">
    <name type="scientific">Novosphingobium mathurense</name>
    <dbReference type="NCBI Taxonomy" id="428990"/>
    <lineage>
        <taxon>Bacteria</taxon>
        <taxon>Pseudomonadati</taxon>
        <taxon>Pseudomonadota</taxon>
        <taxon>Alphaproteobacteria</taxon>
        <taxon>Sphingomonadales</taxon>
        <taxon>Sphingomonadaceae</taxon>
        <taxon>Novosphingobium</taxon>
    </lineage>
</organism>
<dbReference type="InterPro" id="IPR036291">
    <property type="entry name" value="NAD(P)-bd_dom_sf"/>
</dbReference>
<dbReference type="PANTHER" id="PTHR42760:SF133">
    <property type="entry name" value="3-OXOACYL-[ACYL-CARRIER-PROTEIN] REDUCTASE"/>
    <property type="match status" value="1"/>
</dbReference>
<evidence type="ECO:0000256" key="1">
    <source>
        <dbReference type="ARBA" id="ARBA00006484"/>
    </source>
</evidence>
<reference evidence="4" key="1">
    <citation type="submission" date="2017-02" db="EMBL/GenBank/DDBJ databases">
        <authorList>
            <person name="Varghese N."/>
            <person name="Submissions S."/>
        </authorList>
    </citation>
    <scope>NUCLEOTIDE SEQUENCE [LARGE SCALE GENOMIC DNA]</scope>
    <source>
        <strain evidence="4">SM117</strain>
    </source>
</reference>
<protein>
    <submittedName>
        <fullName evidence="3">3-oxoacyl-[acyl-carrier protein] reductase</fullName>
    </submittedName>
</protein>
<dbReference type="FunFam" id="3.40.50.720:FF:000084">
    <property type="entry name" value="Short-chain dehydrogenase reductase"/>
    <property type="match status" value="1"/>
</dbReference>
<keyword evidence="2" id="KW-0560">Oxidoreductase</keyword>
<name>A0A1U6IL82_9SPHN</name>
<dbReference type="EMBL" id="FVZE01000008">
    <property type="protein sequence ID" value="SLK08770.1"/>
    <property type="molecule type" value="Genomic_DNA"/>
</dbReference>
<evidence type="ECO:0000313" key="4">
    <source>
        <dbReference type="Proteomes" id="UP000190989"/>
    </source>
</evidence>
<comment type="similarity">
    <text evidence="1">Belongs to the short-chain dehydrogenases/reductases (SDR) family.</text>
</comment>
<dbReference type="AlphaFoldDB" id="A0A1U6IL82"/>
<dbReference type="SUPFAM" id="SSF51735">
    <property type="entry name" value="NAD(P)-binding Rossmann-fold domains"/>
    <property type="match status" value="1"/>
</dbReference>
<dbReference type="GO" id="GO:0016616">
    <property type="term" value="F:oxidoreductase activity, acting on the CH-OH group of donors, NAD or NADP as acceptor"/>
    <property type="evidence" value="ECO:0007669"/>
    <property type="project" value="TreeGrafter"/>
</dbReference>
<evidence type="ECO:0000256" key="2">
    <source>
        <dbReference type="ARBA" id="ARBA00023002"/>
    </source>
</evidence>
<dbReference type="PROSITE" id="PS00061">
    <property type="entry name" value="ADH_SHORT"/>
    <property type="match status" value="1"/>
</dbReference>
<dbReference type="InterPro" id="IPR002347">
    <property type="entry name" value="SDR_fam"/>
</dbReference>
<dbReference type="STRING" id="428990.SAMN06295987_108122"/>
<dbReference type="Proteomes" id="UP000190989">
    <property type="component" value="Unassembled WGS sequence"/>
</dbReference>
<dbReference type="PANTHER" id="PTHR42760">
    <property type="entry name" value="SHORT-CHAIN DEHYDROGENASES/REDUCTASES FAMILY MEMBER"/>
    <property type="match status" value="1"/>
</dbReference>
<dbReference type="Gene3D" id="3.40.50.720">
    <property type="entry name" value="NAD(P)-binding Rossmann-like Domain"/>
    <property type="match status" value="1"/>
</dbReference>
<dbReference type="InterPro" id="IPR020904">
    <property type="entry name" value="Sc_DH/Rdtase_CS"/>
</dbReference>
<dbReference type="PRINTS" id="PR00081">
    <property type="entry name" value="GDHRDH"/>
</dbReference>
<dbReference type="Pfam" id="PF13561">
    <property type="entry name" value="adh_short_C2"/>
    <property type="match status" value="1"/>
</dbReference>
<sequence>MVELAARLARDLEREGGRVKVIPADVSDARSVSSMFDTCERELGEVRVLVLNAAVRVRRAWTEIDESDWDRVSAVNLKAAFLCSRRAFAKPASAGGAIVTISSVQAVLGAAGVLPYATTKAGLLGFTRSLARELGPRGIRVNCVMPGAIQTEEELEQGIDQDAVHAQLMSIQAIQRRGVAEDVANVVSFLVGPESSFITGQTLCVDGGWVMR</sequence>
<accession>A0A1U6IL82</accession>